<keyword evidence="3" id="KW-0732">Signal</keyword>
<dbReference type="GO" id="GO:0006006">
    <property type="term" value="P:glucose metabolic process"/>
    <property type="evidence" value="ECO:0007669"/>
    <property type="project" value="UniProtKB-KW"/>
</dbReference>
<keyword evidence="2" id="KW-0119">Carbohydrate metabolism</keyword>
<reference evidence="4 5" key="1">
    <citation type="submission" date="2019-03" db="EMBL/GenBank/DDBJ databases">
        <title>Genomic Encyclopedia of Type Strains, Phase IV (KMG-IV): sequencing the most valuable type-strain genomes for metagenomic binning, comparative biology and taxonomic classification.</title>
        <authorList>
            <person name="Goeker M."/>
        </authorList>
    </citation>
    <scope>NUCLEOTIDE SEQUENCE [LARGE SCALE GENOMIC DNA]</scope>
    <source>
        <strain evidence="4 5">DSM 100059</strain>
    </source>
</reference>
<dbReference type="InterPro" id="IPR050282">
    <property type="entry name" value="Cycloisomerase_2"/>
</dbReference>
<dbReference type="PANTHER" id="PTHR30344:SF1">
    <property type="entry name" value="6-PHOSPHOGLUCONOLACTONASE"/>
    <property type="match status" value="1"/>
</dbReference>
<protein>
    <submittedName>
        <fullName evidence="4">6-phosphogluconolactonase</fullName>
    </submittedName>
</protein>
<organism evidence="4 5">
    <name type="scientific">Dinghuibacter silviterrae</name>
    <dbReference type="NCBI Taxonomy" id="1539049"/>
    <lineage>
        <taxon>Bacteria</taxon>
        <taxon>Pseudomonadati</taxon>
        <taxon>Bacteroidota</taxon>
        <taxon>Chitinophagia</taxon>
        <taxon>Chitinophagales</taxon>
        <taxon>Chitinophagaceae</taxon>
        <taxon>Dinghuibacter</taxon>
    </lineage>
</organism>
<evidence type="ECO:0000313" key="4">
    <source>
        <dbReference type="EMBL" id="TDX00741.1"/>
    </source>
</evidence>
<dbReference type="PANTHER" id="PTHR30344">
    <property type="entry name" value="6-PHOSPHOGLUCONOLACTONASE-RELATED"/>
    <property type="match status" value="1"/>
</dbReference>
<dbReference type="GO" id="GO:0005829">
    <property type="term" value="C:cytosol"/>
    <property type="evidence" value="ECO:0007669"/>
    <property type="project" value="TreeGrafter"/>
</dbReference>
<dbReference type="EMBL" id="SODV01000001">
    <property type="protein sequence ID" value="TDX00741.1"/>
    <property type="molecule type" value="Genomic_DNA"/>
</dbReference>
<evidence type="ECO:0000313" key="5">
    <source>
        <dbReference type="Proteomes" id="UP000294498"/>
    </source>
</evidence>
<accession>A0A4R8DUB7</accession>
<proteinExistence type="inferred from homology"/>
<dbReference type="FunFam" id="2.130.10.10:FF:000306">
    <property type="entry name" value="3-carboxymuconate cyclase"/>
    <property type="match status" value="1"/>
</dbReference>
<name>A0A4R8DUB7_9BACT</name>
<dbReference type="OrthoDB" id="9790815at2"/>
<feature type="chain" id="PRO_5020434556" evidence="3">
    <location>
        <begin position="22"/>
        <end position="375"/>
    </location>
</feature>
<dbReference type="InterPro" id="IPR011048">
    <property type="entry name" value="Haem_d1_sf"/>
</dbReference>
<dbReference type="InterPro" id="IPR019405">
    <property type="entry name" value="Lactonase_7-beta_prop"/>
</dbReference>
<dbReference type="Gene3D" id="2.130.10.10">
    <property type="entry name" value="YVTN repeat-like/Quinoprotein amine dehydrogenase"/>
    <property type="match status" value="1"/>
</dbReference>
<dbReference type="AlphaFoldDB" id="A0A4R8DUB7"/>
<evidence type="ECO:0000256" key="1">
    <source>
        <dbReference type="ARBA" id="ARBA00005564"/>
    </source>
</evidence>
<dbReference type="SUPFAM" id="SSF51004">
    <property type="entry name" value="C-terminal (heme d1) domain of cytochrome cd1-nitrite reductase"/>
    <property type="match status" value="1"/>
</dbReference>
<comment type="similarity">
    <text evidence="1">Belongs to the cycloisomerase 2 family.</text>
</comment>
<dbReference type="Proteomes" id="UP000294498">
    <property type="component" value="Unassembled WGS sequence"/>
</dbReference>
<keyword evidence="2" id="KW-0313">Glucose metabolism</keyword>
<dbReference type="GO" id="GO:0017057">
    <property type="term" value="F:6-phosphogluconolactonase activity"/>
    <property type="evidence" value="ECO:0007669"/>
    <property type="project" value="TreeGrafter"/>
</dbReference>
<comment type="caution">
    <text evidence="4">The sequence shown here is derived from an EMBL/GenBank/DDBJ whole genome shotgun (WGS) entry which is preliminary data.</text>
</comment>
<keyword evidence="5" id="KW-1185">Reference proteome</keyword>
<dbReference type="Pfam" id="PF10282">
    <property type="entry name" value="Lactonase"/>
    <property type="match status" value="1"/>
</dbReference>
<feature type="signal peptide" evidence="3">
    <location>
        <begin position="1"/>
        <end position="21"/>
    </location>
</feature>
<dbReference type="InterPro" id="IPR015943">
    <property type="entry name" value="WD40/YVTN_repeat-like_dom_sf"/>
</dbReference>
<evidence type="ECO:0000256" key="2">
    <source>
        <dbReference type="ARBA" id="ARBA00022526"/>
    </source>
</evidence>
<gene>
    <name evidence="4" type="ORF">EDB95_1769</name>
</gene>
<evidence type="ECO:0000256" key="3">
    <source>
        <dbReference type="SAM" id="SignalP"/>
    </source>
</evidence>
<sequence length="375" mass="40654">MKRFLSLITLLVLALSGQAQQYYLLVGTYTTGTSKGIYVYRFDASTGKTTPVGETDVENPSYLTFSPDGRFVYAVNENPSGTGGVTALSFDTLTGNLHLLNRQSSEGEFPCYVATDATGKWITVANYGGGNLSAYRVADDGSLGGSAQLIQHEGKGANAKRQEKPHVHSTVFTPDQRYVVSADLGLDKVYVYNFNPDMDEPLTPASTPTVSVRPGSGPRHIAFSPDHRYMYLITELSGEVHVFGYAKGRFTPIEHVPTVLKDTSADKGSADLHLSPDGRFLYASDRGNTNDIVVFEVHPGSGKLKRVGSVSCGGVTPRNFTIDPTGHFLLVANQRSDNVVIFKRDMQTGLLTPTGDQLQIGNPVCLKWWPVPSAH</sequence>
<dbReference type="RefSeq" id="WP_133992680.1">
    <property type="nucleotide sequence ID" value="NZ_SODV01000001.1"/>
</dbReference>